<dbReference type="Proteomes" id="UP000629468">
    <property type="component" value="Unassembled WGS sequence"/>
</dbReference>
<dbReference type="AlphaFoldDB" id="A0A8H7F5Q7"/>
<protein>
    <submittedName>
        <fullName evidence="1">Uncharacterized protein</fullName>
    </submittedName>
</protein>
<dbReference type="EMBL" id="JABXXO010000005">
    <property type="protein sequence ID" value="KAF7777860.1"/>
    <property type="molecule type" value="Genomic_DNA"/>
</dbReference>
<reference evidence="1 2" key="1">
    <citation type="journal article" name="Sci. Rep.">
        <title>Telomere-to-telomere assembled and centromere annotated genomes of the two main subspecies of the button mushroom Agaricus bisporus reveal especially polymorphic chromosome ends.</title>
        <authorList>
            <person name="Sonnenberg A.S.M."/>
            <person name="Sedaghat-Telgerd N."/>
            <person name="Lavrijssen B."/>
            <person name="Ohm R.A."/>
            <person name="Hendrickx P.M."/>
            <person name="Scholtmeijer K."/>
            <person name="Baars J.J.P."/>
            <person name="van Peer A."/>
        </authorList>
    </citation>
    <scope>NUCLEOTIDE SEQUENCE [LARGE SCALE GENOMIC DNA]</scope>
    <source>
        <strain evidence="1 2">H119_p4</strain>
    </source>
</reference>
<accession>A0A8H7F5Q7</accession>
<evidence type="ECO:0000313" key="1">
    <source>
        <dbReference type="EMBL" id="KAF7777860.1"/>
    </source>
</evidence>
<comment type="caution">
    <text evidence="1">The sequence shown here is derived from an EMBL/GenBank/DDBJ whole genome shotgun (WGS) entry which is preliminary data.</text>
</comment>
<organism evidence="1 2">
    <name type="scientific">Agaricus bisporus var. burnettii</name>
    <dbReference type="NCBI Taxonomy" id="192524"/>
    <lineage>
        <taxon>Eukaryota</taxon>
        <taxon>Fungi</taxon>
        <taxon>Dikarya</taxon>
        <taxon>Basidiomycota</taxon>
        <taxon>Agaricomycotina</taxon>
        <taxon>Agaricomycetes</taxon>
        <taxon>Agaricomycetidae</taxon>
        <taxon>Agaricales</taxon>
        <taxon>Agaricineae</taxon>
        <taxon>Agaricaceae</taxon>
        <taxon>Agaricus</taxon>
    </lineage>
</organism>
<gene>
    <name evidence="1" type="ORF">Agabi119p4_3932</name>
</gene>
<proteinExistence type="predicted"/>
<evidence type="ECO:0000313" key="2">
    <source>
        <dbReference type="Proteomes" id="UP000629468"/>
    </source>
</evidence>
<sequence>MPHYGRRLIPFRTDMFIVIIRRIANLQSIPFPVCPLSAETLFMVKCYPFHGLHGPMSYNYGMIRSKTLHI</sequence>
<name>A0A8H7F5Q7_AGABI</name>